<evidence type="ECO:0000256" key="1">
    <source>
        <dbReference type="SAM" id="Phobius"/>
    </source>
</evidence>
<sequence length="142" mass="16665">MLSEEKIKIMTSLAMFEKHEGKRIFPINRYFKSDYISSKLFRSFFSYTLSFVLCLVLWELYDMGQWLNTMELKGLTAAGMRIGLIYLIGLIIYLGISVVVYMKRYEYASRGTKVYLAKLKRLDKRYEGNTRPLKRPKGGRTS</sequence>
<keyword evidence="1" id="KW-0812">Transmembrane</keyword>
<dbReference type="OrthoDB" id="1778612at2"/>
<dbReference type="EMBL" id="JPME01000008">
    <property type="protein sequence ID" value="KEZ90926.1"/>
    <property type="molecule type" value="Genomic_DNA"/>
</dbReference>
<gene>
    <name evidence="2" type="ORF">IO98_05960</name>
</gene>
<organism evidence="2 3">
    <name type="scientific">Lacrimispora celerecrescens</name>
    <dbReference type="NCBI Taxonomy" id="29354"/>
    <lineage>
        <taxon>Bacteria</taxon>
        <taxon>Bacillati</taxon>
        <taxon>Bacillota</taxon>
        <taxon>Clostridia</taxon>
        <taxon>Lachnospirales</taxon>
        <taxon>Lachnospiraceae</taxon>
        <taxon>Lacrimispora</taxon>
    </lineage>
</organism>
<protein>
    <submittedName>
        <fullName evidence="2">Uncharacterized protein</fullName>
    </submittedName>
</protein>
<comment type="caution">
    <text evidence="2">The sequence shown here is derived from an EMBL/GenBank/DDBJ whole genome shotgun (WGS) entry which is preliminary data.</text>
</comment>
<name>A0A084JPP2_9FIRM</name>
<dbReference type="AlphaFoldDB" id="A0A084JPP2"/>
<keyword evidence="1" id="KW-1133">Transmembrane helix</keyword>
<reference evidence="2 3" key="1">
    <citation type="submission" date="2014-07" db="EMBL/GenBank/DDBJ databases">
        <title>Draft genome of Clostridium celerecrescens 152B isolated from sediments associated with methane hydrate from Krishna Godavari basin.</title>
        <authorList>
            <person name="Honkalas V.S."/>
            <person name="Dabir A.P."/>
            <person name="Arora P."/>
            <person name="Dhakephalkar P.K."/>
        </authorList>
    </citation>
    <scope>NUCLEOTIDE SEQUENCE [LARGE SCALE GENOMIC DNA]</scope>
    <source>
        <strain evidence="2 3">152B</strain>
    </source>
</reference>
<dbReference type="RefSeq" id="WP_038278960.1">
    <property type="nucleotide sequence ID" value="NZ_JPME01000008.1"/>
</dbReference>
<dbReference type="STRING" id="29354.IO98_05960"/>
<accession>A0A084JPP2</accession>
<feature type="transmembrane region" description="Helical" evidence="1">
    <location>
        <begin position="78"/>
        <end position="101"/>
    </location>
</feature>
<dbReference type="Proteomes" id="UP000028525">
    <property type="component" value="Unassembled WGS sequence"/>
</dbReference>
<keyword evidence="1" id="KW-0472">Membrane</keyword>
<keyword evidence="3" id="KW-1185">Reference proteome</keyword>
<proteinExistence type="predicted"/>
<feature type="transmembrane region" description="Helical" evidence="1">
    <location>
        <begin position="40"/>
        <end position="58"/>
    </location>
</feature>
<evidence type="ECO:0000313" key="3">
    <source>
        <dbReference type="Proteomes" id="UP000028525"/>
    </source>
</evidence>
<evidence type="ECO:0000313" key="2">
    <source>
        <dbReference type="EMBL" id="KEZ90926.1"/>
    </source>
</evidence>